<dbReference type="AlphaFoldDB" id="A0A2A4JER6"/>
<organism evidence="2">
    <name type="scientific">Heliothis virescens</name>
    <name type="common">Tobacco budworm moth</name>
    <dbReference type="NCBI Taxonomy" id="7102"/>
    <lineage>
        <taxon>Eukaryota</taxon>
        <taxon>Metazoa</taxon>
        <taxon>Ecdysozoa</taxon>
        <taxon>Arthropoda</taxon>
        <taxon>Hexapoda</taxon>
        <taxon>Insecta</taxon>
        <taxon>Pterygota</taxon>
        <taxon>Neoptera</taxon>
        <taxon>Endopterygota</taxon>
        <taxon>Lepidoptera</taxon>
        <taxon>Glossata</taxon>
        <taxon>Ditrysia</taxon>
        <taxon>Noctuoidea</taxon>
        <taxon>Noctuidae</taxon>
        <taxon>Heliothinae</taxon>
        <taxon>Heliothis</taxon>
    </lineage>
</organism>
<evidence type="ECO:0000256" key="1">
    <source>
        <dbReference type="SAM" id="Phobius"/>
    </source>
</evidence>
<feature type="transmembrane region" description="Helical" evidence="1">
    <location>
        <begin position="201"/>
        <end position="225"/>
    </location>
</feature>
<feature type="transmembrane region" description="Helical" evidence="1">
    <location>
        <begin position="46"/>
        <end position="72"/>
    </location>
</feature>
<keyword evidence="1" id="KW-1133">Transmembrane helix</keyword>
<keyword evidence="1" id="KW-0812">Transmembrane</keyword>
<name>A0A2A4JER6_HELVI</name>
<keyword evidence="1" id="KW-0472">Membrane</keyword>
<comment type="caution">
    <text evidence="2">The sequence shown here is derived from an EMBL/GenBank/DDBJ whole genome shotgun (WGS) entry which is preliminary data.</text>
</comment>
<gene>
    <name evidence="2" type="ORF">B5V51_3543</name>
</gene>
<accession>A0A2A4JER6</accession>
<dbReference type="STRING" id="7102.A0A2A4JER6"/>
<evidence type="ECO:0000313" key="2">
    <source>
        <dbReference type="EMBL" id="PCG69913.1"/>
    </source>
</evidence>
<proteinExistence type="predicted"/>
<dbReference type="EMBL" id="NWSH01001853">
    <property type="protein sequence ID" value="PCG69913.1"/>
    <property type="molecule type" value="Genomic_DNA"/>
</dbReference>
<sequence>MILVQSVATNKLRHFKAVPPWTELPVAARLLQAQYDAKPAAAYNCALLFGLAFTAMLHMVIISNATCCCGASRLRGGKRCQRTTSHEWGQPPVASERRGRRSACATRRALRTPLALLCLRYFVFVSRSVRSRLVSRNVSLSPPKLSVCTIAFWSGALVRVCDMEWFKGLAGRVRQEPEADEAPTMLLETPQERRERWRSVYVIYFTMFQMSLGFSIVLTGVWPYLDKVMYIPPPRSF</sequence>
<reference evidence="2" key="1">
    <citation type="submission" date="2017-09" db="EMBL/GenBank/DDBJ databases">
        <title>Contemporary evolution of a Lepidopteran species, Heliothis virescens, in response to modern agricultural practices.</title>
        <authorList>
            <person name="Fritz M.L."/>
            <person name="Deyonke A.M."/>
            <person name="Papanicolaou A."/>
            <person name="Micinski S."/>
            <person name="Westbrook J."/>
            <person name="Gould F."/>
        </authorList>
    </citation>
    <scope>NUCLEOTIDE SEQUENCE [LARGE SCALE GENOMIC DNA]</scope>
    <source>
        <strain evidence="2">HvINT-</strain>
        <tissue evidence="2">Whole body</tissue>
    </source>
</reference>
<protein>
    <submittedName>
        <fullName evidence="2">Uncharacterized protein</fullName>
    </submittedName>
</protein>